<feature type="region of interest" description="Disordered" evidence="3">
    <location>
        <begin position="340"/>
        <end position="383"/>
    </location>
</feature>
<dbReference type="InterPro" id="IPR001296">
    <property type="entry name" value="Glyco_trans_1"/>
</dbReference>
<dbReference type="EMBL" id="LT559118">
    <property type="protein sequence ID" value="SBO91441.1"/>
    <property type="molecule type" value="Genomic_DNA"/>
</dbReference>
<dbReference type="Pfam" id="PF13439">
    <property type="entry name" value="Glyco_transf_4"/>
    <property type="match status" value="1"/>
</dbReference>
<sequence length="418" mass="43573">MRILYVSPYPPARDGIGTYTHVLAQAVRERGHEIAVVAARPHPDAPEEVVGALGGGRAPLREAVDRFRPDVVHVQFAVPAFGTRAPAVARWLAAPGGVPAVATLHEVTRDTALLRGPGRALYRHLARGCDRLVVHTRPALATLGALGLDGRATVIPHFSAPPPPATTTAAELRARFGLGDDDRLLLAFGHIHVSKGLDDLVRAVAMLPPATRAGVRVVVAGAVRRRHGPFRAFEARDHLHEATVRRLAGRHGVRDLLVFTGYVPDGAVAAWFDAAEAVVLPYRDAEQSGVANLARAFGVPVIATTAGGLAELFEGSPWAVPPGAPDRLAAAIADLLASGPHAEDSAPAATAPRAEGSPPAATAPHAEDSPPAATAPHAVRATRAEDTGLATVVTRTIALYESVHAPLAHTPGNRPDAP</sequence>
<dbReference type="PANTHER" id="PTHR45947">
    <property type="entry name" value="SULFOQUINOVOSYL TRANSFERASE SQD2"/>
    <property type="match status" value="1"/>
</dbReference>
<keyword evidence="1" id="KW-0328">Glycosyltransferase</keyword>
<dbReference type="GO" id="GO:1901137">
    <property type="term" value="P:carbohydrate derivative biosynthetic process"/>
    <property type="evidence" value="ECO:0007669"/>
    <property type="project" value="UniProtKB-ARBA"/>
</dbReference>
<evidence type="ECO:0000259" key="5">
    <source>
        <dbReference type="Pfam" id="PF13439"/>
    </source>
</evidence>
<gene>
    <name evidence="6" type="ORF">BN4615_P955</name>
</gene>
<evidence type="ECO:0000256" key="2">
    <source>
        <dbReference type="ARBA" id="ARBA00022679"/>
    </source>
</evidence>
<dbReference type="InterPro" id="IPR028098">
    <property type="entry name" value="Glyco_trans_4-like_N"/>
</dbReference>
<protein>
    <submittedName>
        <fullName evidence="6">Glycosyltransferase</fullName>
    </submittedName>
</protein>
<dbReference type="AlphaFoldDB" id="A0A1M4DXZ8"/>
<organism evidence="6">
    <name type="scientific">Nonomuraea gerenzanensis</name>
    <dbReference type="NCBI Taxonomy" id="93944"/>
    <lineage>
        <taxon>Bacteria</taxon>
        <taxon>Bacillati</taxon>
        <taxon>Actinomycetota</taxon>
        <taxon>Actinomycetes</taxon>
        <taxon>Streptosporangiales</taxon>
        <taxon>Streptosporangiaceae</taxon>
        <taxon>Nonomuraea</taxon>
    </lineage>
</organism>
<evidence type="ECO:0000313" key="6">
    <source>
        <dbReference type="EMBL" id="SBO91441.1"/>
    </source>
</evidence>
<dbReference type="Pfam" id="PF00534">
    <property type="entry name" value="Glycos_transf_1"/>
    <property type="match status" value="1"/>
</dbReference>
<feature type="domain" description="Glycosyltransferase subfamily 4-like N-terminal" evidence="5">
    <location>
        <begin position="14"/>
        <end position="157"/>
    </location>
</feature>
<dbReference type="InterPro" id="IPR050194">
    <property type="entry name" value="Glycosyltransferase_grp1"/>
</dbReference>
<dbReference type="PANTHER" id="PTHR45947:SF3">
    <property type="entry name" value="SULFOQUINOVOSYL TRANSFERASE SQD2"/>
    <property type="match status" value="1"/>
</dbReference>
<proteinExistence type="predicted"/>
<feature type="domain" description="Glycosyl transferase family 1" evidence="4">
    <location>
        <begin position="171"/>
        <end position="347"/>
    </location>
</feature>
<accession>A0A1M4DXZ8</accession>
<evidence type="ECO:0000259" key="4">
    <source>
        <dbReference type="Pfam" id="PF00534"/>
    </source>
</evidence>
<name>A0A1M4DXZ8_9ACTN</name>
<dbReference type="SUPFAM" id="SSF53756">
    <property type="entry name" value="UDP-Glycosyltransferase/glycogen phosphorylase"/>
    <property type="match status" value="1"/>
</dbReference>
<dbReference type="Gene3D" id="3.40.50.2000">
    <property type="entry name" value="Glycogen Phosphorylase B"/>
    <property type="match status" value="2"/>
</dbReference>
<dbReference type="GO" id="GO:0016757">
    <property type="term" value="F:glycosyltransferase activity"/>
    <property type="evidence" value="ECO:0007669"/>
    <property type="project" value="UniProtKB-KW"/>
</dbReference>
<evidence type="ECO:0000256" key="3">
    <source>
        <dbReference type="SAM" id="MobiDB-lite"/>
    </source>
</evidence>
<reference evidence="6" key="1">
    <citation type="submission" date="2016-04" db="EMBL/GenBank/DDBJ databases">
        <authorList>
            <person name="Evans L.H."/>
            <person name="Alamgir A."/>
            <person name="Owens N."/>
            <person name="Weber N.D."/>
            <person name="Virtaneva K."/>
            <person name="Barbian K."/>
            <person name="Babar A."/>
            <person name="Rosenke K."/>
        </authorList>
    </citation>
    <scope>NUCLEOTIDE SEQUENCE</scope>
    <source>
        <strain evidence="6">Nono1</strain>
    </source>
</reference>
<keyword evidence="2 6" id="KW-0808">Transferase</keyword>
<dbReference type="RefSeq" id="WP_225270822.1">
    <property type="nucleotide sequence ID" value="NZ_CP084058.1"/>
</dbReference>
<evidence type="ECO:0000256" key="1">
    <source>
        <dbReference type="ARBA" id="ARBA00022676"/>
    </source>
</evidence>